<dbReference type="Pfam" id="PF02498">
    <property type="entry name" value="Bro-N"/>
    <property type="match status" value="1"/>
</dbReference>
<reference evidence="2 3" key="1">
    <citation type="submission" date="2018-06" db="EMBL/GenBank/DDBJ databases">
        <authorList>
            <consortium name="Pathogen Informatics"/>
            <person name="Doyle S."/>
        </authorList>
    </citation>
    <scope>NUCLEOTIDE SEQUENCE [LARGE SCALE GENOMIC DNA]</scope>
    <source>
        <strain evidence="2 3">NCTC9426</strain>
    </source>
</reference>
<feature type="domain" description="Bro-N" evidence="1">
    <location>
        <begin position="1"/>
        <end position="112"/>
    </location>
</feature>
<protein>
    <submittedName>
        <fullName evidence="2">BRO family, N-terminal domain</fullName>
    </submittedName>
</protein>
<dbReference type="EMBL" id="UGPZ01000003">
    <property type="protein sequence ID" value="STY93423.1"/>
    <property type="molecule type" value="Genomic_DNA"/>
</dbReference>
<dbReference type="Proteomes" id="UP000254133">
    <property type="component" value="Unassembled WGS sequence"/>
</dbReference>
<dbReference type="InterPro" id="IPR003497">
    <property type="entry name" value="BRO_N_domain"/>
</dbReference>
<evidence type="ECO:0000313" key="3">
    <source>
        <dbReference type="Proteomes" id="UP000254133"/>
    </source>
</evidence>
<dbReference type="RefSeq" id="WP_115369753.1">
    <property type="nucleotide sequence ID" value="NZ_UGPZ01000003.1"/>
</dbReference>
<accession>A0A378PXT4</accession>
<dbReference type="AlphaFoldDB" id="A0A378PXT4"/>
<sequence>MQTLTFQNITLSPAKVDNQIWLTSGELAKALNYADTQSVTKIYERNADEFTTSMTTIAQVKTNGGMQKMRIFSLRGCHLIAMFARTKVAKEFRQWVLDILDKEVGKPVQVEPKLSSDDTLPLRNAVSMATGILKLDYATIYKMVHQRFGIDEIKELSKDEVGQAVEYVHSLMVQVNQSTINMPLIQNILADNAHQNQKARLTVDGMIGELKVMIDYVDELRTRLTLQDRLIGALQTRFIG</sequence>
<evidence type="ECO:0000313" key="2">
    <source>
        <dbReference type="EMBL" id="STY93423.1"/>
    </source>
</evidence>
<evidence type="ECO:0000259" key="1">
    <source>
        <dbReference type="PROSITE" id="PS51750"/>
    </source>
</evidence>
<organism evidence="2 3">
    <name type="scientific">Moraxella bovis</name>
    <dbReference type="NCBI Taxonomy" id="476"/>
    <lineage>
        <taxon>Bacteria</taxon>
        <taxon>Pseudomonadati</taxon>
        <taxon>Pseudomonadota</taxon>
        <taxon>Gammaproteobacteria</taxon>
        <taxon>Moraxellales</taxon>
        <taxon>Moraxellaceae</taxon>
        <taxon>Moraxella</taxon>
    </lineage>
</organism>
<dbReference type="SMART" id="SM01040">
    <property type="entry name" value="Bro-N"/>
    <property type="match status" value="1"/>
</dbReference>
<name>A0A378PXT4_MORBO</name>
<proteinExistence type="predicted"/>
<gene>
    <name evidence="2" type="ORF">NCTC9426_02153</name>
</gene>
<dbReference type="PROSITE" id="PS51750">
    <property type="entry name" value="BRO_N"/>
    <property type="match status" value="1"/>
</dbReference>